<dbReference type="Proteomes" id="UP000230066">
    <property type="component" value="Unassembled WGS sequence"/>
</dbReference>
<proteinExistence type="predicted"/>
<dbReference type="AlphaFoldDB" id="A0A4E0RWP4"/>
<name>A0A4E0RWP4_FASHE</name>
<gene>
    <name evidence="2" type="ORF">D915_001754</name>
</gene>
<organism evidence="2 3">
    <name type="scientific">Fasciola hepatica</name>
    <name type="common">Liver fluke</name>
    <dbReference type="NCBI Taxonomy" id="6192"/>
    <lineage>
        <taxon>Eukaryota</taxon>
        <taxon>Metazoa</taxon>
        <taxon>Spiralia</taxon>
        <taxon>Lophotrochozoa</taxon>
        <taxon>Platyhelminthes</taxon>
        <taxon>Trematoda</taxon>
        <taxon>Digenea</taxon>
        <taxon>Plagiorchiida</taxon>
        <taxon>Echinostomata</taxon>
        <taxon>Echinostomatoidea</taxon>
        <taxon>Fasciolidae</taxon>
        <taxon>Fasciola</taxon>
    </lineage>
</organism>
<feature type="region of interest" description="Disordered" evidence="1">
    <location>
        <begin position="1"/>
        <end position="134"/>
    </location>
</feature>
<comment type="caution">
    <text evidence="2">The sequence shown here is derived from an EMBL/GenBank/DDBJ whole genome shotgun (WGS) entry which is preliminary data.</text>
</comment>
<evidence type="ECO:0000256" key="1">
    <source>
        <dbReference type="SAM" id="MobiDB-lite"/>
    </source>
</evidence>
<reference evidence="2" key="1">
    <citation type="submission" date="2019-03" db="EMBL/GenBank/DDBJ databases">
        <title>Improved annotation for the trematode Fasciola hepatica.</title>
        <authorList>
            <person name="Choi Y.-J."/>
            <person name="Martin J."/>
            <person name="Mitreva M."/>
        </authorList>
    </citation>
    <scope>NUCLEOTIDE SEQUENCE [LARGE SCALE GENOMIC DNA]</scope>
</reference>
<sequence>MEPPIAQRPGYPLPQGCHPQMQTNGRAVRGGRSNFAQMQPNDSYAHYNQWPGVNPNSWNPAAGPPGPPGSQPWAQQPVSWNGAGPANHPGNQTGNGHSAHLSNLAAQPGMPWPPDQTGPSANGWMSSAWGPQVQNSMSANNRMQSIGEDVSLYNSSQNRKPRPTWDALCFAALTGTNSASNQNDLVGSLETWNHPAAAAAAATNALCQLTPMQIGPGNAPSTDWSQVAGTPGNSAAAHWMGMNSTPVSLAGSNASEGVTSNLTSGYLNDHSAPHPHQNGATLAAVAAAFGIGGSGAAPVPPHWTASGPSGDPKLEEFVPTDDEDHEEHAAAVLEDDKELLESMKIVEPVIDADNDDVDPQDLNAGLEIGIVSQEFKSLSKQVLDIKGRLLCSEVQTEADNTLDDLENLFESFQRKTRTASLKAKRMKLRNQRQMTIRDMFK</sequence>
<accession>A0A4E0RWP4</accession>
<evidence type="ECO:0000313" key="2">
    <source>
        <dbReference type="EMBL" id="THD27348.1"/>
    </source>
</evidence>
<evidence type="ECO:0000313" key="3">
    <source>
        <dbReference type="Proteomes" id="UP000230066"/>
    </source>
</evidence>
<keyword evidence="3" id="KW-1185">Reference proteome</keyword>
<dbReference type="EMBL" id="JXXN02000450">
    <property type="protein sequence ID" value="THD27348.1"/>
    <property type="molecule type" value="Genomic_DNA"/>
</dbReference>
<protein>
    <submittedName>
        <fullName evidence="2">Uncharacterized protein</fullName>
    </submittedName>
</protein>
<feature type="compositionally biased region" description="Polar residues" evidence="1">
    <location>
        <begin position="89"/>
        <end position="105"/>
    </location>
</feature>